<comment type="caution">
    <text evidence="11">The sequence shown here is derived from an EMBL/GenBank/DDBJ whole genome shotgun (WGS) entry which is preliminary data.</text>
</comment>
<dbReference type="EMBL" id="JAWJEJ010000001">
    <property type="protein sequence ID" value="MDV3458434.1"/>
    <property type="molecule type" value="Genomic_DNA"/>
</dbReference>
<dbReference type="PRINTS" id="PR00344">
    <property type="entry name" value="BCTRLSENSOR"/>
</dbReference>
<evidence type="ECO:0000259" key="10">
    <source>
        <dbReference type="PROSITE" id="PS50113"/>
    </source>
</evidence>
<dbReference type="InterPro" id="IPR004358">
    <property type="entry name" value="Sig_transdc_His_kin-like_C"/>
</dbReference>
<comment type="catalytic activity">
    <reaction evidence="1">
        <text>ATP + protein L-histidine = ADP + protein N-phospho-L-histidine.</text>
        <dbReference type="EC" id="2.7.13.3"/>
    </reaction>
</comment>
<dbReference type="CDD" id="cd00082">
    <property type="entry name" value="HisKA"/>
    <property type="match status" value="1"/>
</dbReference>
<dbReference type="SUPFAM" id="SSF55785">
    <property type="entry name" value="PYP-like sensor domain (PAS domain)"/>
    <property type="match status" value="1"/>
</dbReference>
<dbReference type="Gene3D" id="1.10.287.130">
    <property type="match status" value="1"/>
</dbReference>
<evidence type="ECO:0000313" key="12">
    <source>
        <dbReference type="Proteomes" id="UP001273531"/>
    </source>
</evidence>
<evidence type="ECO:0000256" key="4">
    <source>
        <dbReference type="ARBA" id="ARBA00022679"/>
    </source>
</evidence>
<dbReference type="Proteomes" id="UP001273531">
    <property type="component" value="Unassembled WGS sequence"/>
</dbReference>
<dbReference type="RefSeq" id="WP_317227500.1">
    <property type="nucleotide sequence ID" value="NZ_JAWJEJ010000001.1"/>
</dbReference>
<dbReference type="Pfam" id="PF00512">
    <property type="entry name" value="HisKA"/>
    <property type="match status" value="1"/>
</dbReference>
<gene>
    <name evidence="11" type="ORF">RZN05_15660</name>
</gene>
<dbReference type="InterPro" id="IPR000700">
    <property type="entry name" value="PAS-assoc_C"/>
</dbReference>
<dbReference type="PROSITE" id="PS50109">
    <property type="entry name" value="HIS_KIN"/>
    <property type="match status" value="1"/>
</dbReference>
<keyword evidence="4" id="KW-0808">Transferase</keyword>
<keyword evidence="5" id="KW-0547">Nucleotide-binding</keyword>
<feature type="domain" description="PAC" evidence="10">
    <location>
        <begin position="179"/>
        <end position="232"/>
    </location>
</feature>
<dbReference type="InterPro" id="IPR035965">
    <property type="entry name" value="PAS-like_dom_sf"/>
</dbReference>
<dbReference type="GO" id="GO:0005524">
    <property type="term" value="F:ATP binding"/>
    <property type="evidence" value="ECO:0007669"/>
    <property type="project" value="UniProtKB-KW"/>
</dbReference>
<dbReference type="PANTHER" id="PTHR43065:SF10">
    <property type="entry name" value="PEROXIDE STRESS-ACTIVATED HISTIDINE KINASE MAK3"/>
    <property type="match status" value="1"/>
</dbReference>
<dbReference type="SUPFAM" id="SSF47384">
    <property type="entry name" value="Homodimeric domain of signal transducing histidine kinase"/>
    <property type="match status" value="1"/>
</dbReference>
<evidence type="ECO:0000256" key="8">
    <source>
        <dbReference type="ARBA" id="ARBA00023012"/>
    </source>
</evidence>
<evidence type="ECO:0000259" key="9">
    <source>
        <dbReference type="PROSITE" id="PS50109"/>
    </source>
</evidence>
<dbReference type="Gene3D" id="3.30.450.20">
    <property type="entry name" value="PAS domain"/>
    <property type="match status" value="1"/>
</dbReference>
<keyword evidence="6" id="KW-0418">Kinase</keyword>
<dbReference type="InterPro" id="IPR003594">
    <property type="entry name" value="HATPase_dom"/>
</dbReference>
<dbReference type="Pfam" id="PF08448">
    <property type="entry name" value="PAS_4"/>
    <property type="match status" value="1"/>
</dbReference>
<dbReference type="PROSITE" id="PS50113">
    <property type="entry name" value="PAC"/>
    <property type="match status" value="1"/>
</dbReference>
<dbReference type="SUPFAM" id="SSF55874">
    <property type="entry name" value="ATPase domain of HSP90 chaperone/DNA topoisomerase II/histidine kinase"/>
    <property type="match status" value="1"/>
</dbReference>
<keyword evidence="7 11" id="KW-0067">ATP-binding</keyword>
<evidence type="ECO:0000256" key="1">
    <source>
        <dbReference type="ARBA" id="ARBA00000085"/>
    </source>
</evidence>
<evidence type="ECO:0000313" key="11">
    <source>
        <dbReference type="EMBL" id="MDV3458434.1"/>
    </source>
</evidence>
<dbReference type="SMART" id="SM00387">
    <property type="entry name" value="HATPase_c"/>
    <property type="match status" value="1"/>
</dbReference>
<dbReference type="PANTHER" id="PTHR43065">
    <property type="entry name" value="SENSOR HISTIDINE KINASE"/>
    <property type="match status" value="1"/>
</dbReference>
<keyword evidence="3" id="KW-0597">Phosphoprotein</keyword>
<sequence>MKLRGTPSLGLITNVALPGILSGWDMARIVRDYNRHAAIGYLSGEGQRDWAMLGVPNSIVIGSGAIDYEIPDAFFSFCGKDEARRGADAPVAQQWQRLGEIVRGERSTLYAHFQHTSNLIAVLEGPDHRYTFANTAYLQLVERNVVGKTVIEAFPEVIGQGYVEILDRVFTTGEEFIGHRVEFDMARGDGTKRALLDLIYRPMHGNAGAITGILVEGTDLTASHAAQGRIDALQNDLIHVARVNAMGLLASTLAHELNQPLTAISNFLSAAKMMSHAKPVDPKILECVEGATTSALRAGFIIRRLRNLTVKGPASRQDVAIDSVVREAVAIACTGRFEAKVECDFQSRGLVHVDPIQLQQVILNFLQNAFDASDTSEAHIAISTADSDTNVECQVRDSGTGIPRDVLSRIFDSFVTTKTEGMGIGLSLSKTIIESHGGSIAARNNPDRGATLSFTLPRVE</sequence>
<dbReference type="InterPro" id="IPR005467">
    <property type="entry name" value="His_kinase_dom"/>
</dbReference>
<reference evidence="11 12" key="1">
    <citation type="submission" date="2023-10" db="EMBL/GenBank/DDBJ databases">
        <title>Sphingomonas sp. HF-S4 16S ribosomal RNA gene Genome sequencing and assembly.</title>
        <authorList>
            <person name="Lee H."/>
        </authorList>
    </citation>
    <scope>NUCLEOTIDE SEQUENCE [LARGE SCALE GENOMIC DNA]</scope>
    <source>
        <strain evidence="11 12">HF-S4</strain>
    </source>
</reference>
<feature type="domain" description="Histidine kinase" evidence="9">
    <location>
        <begin position="252"/>
        <end position="460"/>
    </location>
</feature>
<protein>
    <recommendedName>
        <fullName evidence="2">histidine kinase</fullName>
        <ecNumber evidence="2">2.7.13.3</ecNumber>
    </recommendedName>
</protein>
<evidence type="ECO:0000256" key="2">
    <source>
        <dbReference type="ARBA" id="ARBA00012438"/>
    </source>
</evidence>
<dbReference type="SMART" id="SM00388">
    <property type="entry name" value="HisKA"/>
    <property type="match status" value="1"/>
</dbReference>
<dbReference type="InterPro" id="IPR036890">
    <property type="entry name" value="HATPase_C_sf"/>
</dbReference>
<dbReference type="EC" id="2.7.13.3" evidence="2"/>
<evidence type="ECO:0000256" key="5">
    <source>
        <dbReference type="ARBA" id="ARBA00022741"/>
    </source>
</evidence>
<dbReference type="InterPro" id="IPR003661">
    <property type="entry name" value="HisK_dim/P_dom"/>
</dbReference>
<keyword evidence="12" id="KW-1185">Reference proteome</keyword>
<dbReference type="InterPro" id="IPR013656">
    <property type="entry name" value="PAS_4"/>
</dbReference>
<proteinExistence type="predicted"/>
<evidence type="ECO:0000256" key="6">
    <source>
        <dbReference type="ARBA" id="ARBA00022777"/>
    </source>
</evidence>
<accession>A0ABU3YAL3</accession>
<name>A0ABU3YAL3_9SPHN</name>
<dbReference type="InterPro" id="IPR036097">
    <property type="entry name" value="HisK_dim/P_sf"/>
</dbReference>
<organism evidence="11 12">
    <name type="scientific">Sphingomonas agrestis</name>
    <dbReference type="NCBI Taxonomy" id="3080540"/>
    <lineage>
        <taxon>Bacteria</taxon>
        <taxon>Pseudomonadati</taxon>
        <taxon>Pseudomonadota</taxon>
        <taxon>Alphaproteobacteria</taxon>
        <taxon>Sphingomonadales</taxon>
        <taxon>Sphingomonadaceae</taxon>
        <taxon>Sphingomonas</taxon>
    </lineage>
</organism>
<keyword evidence="8" id="KW-0902">Two-component regulatory system</keyword>
<dbReference type="Gene3D" id="3.30.565.10">
    <property type="entry name" value="Histidine kinase-like ATPase, C-terminal domain"/>
    <property type="match status" value="1"/>
</dbReference>
<evidence type="ECO:0000256" key="7">
    <source>
        <dbReference type="ARBA" id="ARBA00022840"/>
    </source>
</evidence>
<evidence type="ECO:0000256" key="3">
    <source>
        <dbReference type="ARBA" id="ARBA00022553"/>
    </source>
</evidence>
<dbReference type="Pfam" id="PF02518">
    <property type="entry name" value="HATPase_c"/>
    <property type="match status" value="1"/>
</dbReference>